<proteinExistence type="predicted"/>
<reference evidence="1 2" key="1">
    <citation type="submission" date="2019-08" db="EMBL/GenBank/DDBJ databases">
        <title>The genome of the soybean aphid Biotype 1, its phylome, world population structure and adaptation to the North American continent.</title>
        <authorList>
            <person name="Giordano R."/>
            <person name="Donthu R.K."/>
            <person name="Hernandez A.G."/>
            <person name="Wright C.L."/>
            <person name="Zimin A.V."/>
        </authorList>
    </citation>
    <scope>NUCLEOTIDE SEQUENCE [LARGE SCALE GENOMIC DNA]</scope>
    <source>
        <tissue evidence="1">Whole aphids</tissue>
    </source>
</reference>
<dbReference type="Proteomes" id="UP000475862">
    <property type="component" value="Unassembled WGS sequence"/>
</dbReference>
<organism evidence="1 2">
    <name type="scientific">Aphis glycines</name>
    <name type="common">Soybean aphid</name>
    <dbReference type="NCBI Taxonomy" id="307491"/>
    <lineage>
        <taxon>Eukaryota</taxon>
        <taxon>Metazoa</taxon>
        <taxon>Ecdysozoa</taxon>
        <taxon>Arthropoda</taxon>
        <taxon>Hexapoda</taxon>
        <taxon>Insecta</taxon>
        <taxon>Pterygota</taxon>
        <taxon>Neoptera</taxon>
        <taxon>Paraneoptera</taxon>
        <taxon>Hemiptera</taxon>
        <taxon>Sternorrhyncha</taxon>
        <taxon>Aphidomorpha</taxon>
        <taxon>Aphidoidea</taxon>
        <taxon>Aphididae</taxon>
        <taxon>Aphidini</taxon>
        <taxon>Aphis</taxon>
        <taxon>Aphis</taxon>
    </lineage>
</organism>
<accession>A0A6G0TXU8</accession>
<dbReference type="EMBL" id="VYZN01000013">
    <property type="protein sequence ID" value="KAE9540934.1"/>
    <property type="molecule type" value="Genomic_DNA"/>
</dbReference>
<sequence>MASIERIFLDKSSAKIFPATVVRVIGLLSKVIKIGLSNSDVGSSAGSLGCELEEFIEGEVIPDIILCLSSDSDITGFQVDDFLSSFRTAYGLLLVNVIFLPVENDHLVRLGIHLSLRKSMTSCIMNFILDGIFDFISLDVKAFNLSNVSFKSSSSFLVLDISDLVAFLAAVGTQAFSAYHYHVDYYRIALLDYSNCLIHQVSFDKQLHFQVVIKILLNTLSFQLDLSCIFNRFMFNSVVLDFFWLL</sequence>
<comment type="caution">
    <text evidence="1">The sequence shown here is derived from an EMBL/GenBank/DDBJ whole genome shotgun (WGS) entry which is preliminary data.</text>
</comment>
<keyword evidence="2" id="KW-1185">Reference proteome</keyword>
<gene>
    <name evidence="1" type="ORF">AGLY_004179</name>
</gene>
<protein>
    <submittedName>
        <fullName evidence="1">Uncharacterized protein</fullName>
    </submittedName>
</protein>
<evidence type="ECO:0000313" key="1">
    <source>
        <dbReference type="EMBL" id="KAE9540934.1"/>
    </source>
</evidence>
<feature type="non-terminal residue" evidence="1">
    <location>
        <position position="246"/>
    </location>
</feature>
<name>A0A6G0TXU8_APHGL</name>
<evidence type="ECO:0000313" key="2">
    <source>
        <dbReference type="Proteomes" id="UP000475862"/>
    </source>
</evidence>
<dbReference type="AlphaFoldDB" id="A0A6G0TXU8"/>